<comment type="similarity">
    <text evidence="1 4">Belongs to the spermidine/spermine synthase family.</text>
</comment>
<feature type="binding site" evidence="4">
    <location>
        <position position="112"/>
    </location>
    <ligand>
        <name>S-methyl-5'-thioadenosine</name>
        <dbReference type="ChEBI" id="CHEBI:17509"/>
    </ligand>
</feature>
<sequence length="303" mass="34688">MSLIKARVASLRDYVSEDDEPDGKYRILRRIKTRYQRIAVVKQANGKVLIYGDGYVMFGTTEDDNMWAESMVHIPMAFAKKKQNILMIGGGGGITTREVLRYRDVKAITVVDIDSVMMQLGKNLKPLVKFNRGSLRNPKVRTVIQDGRAFVVKSQKKWDVIIIDVPEPSYKSLALGRLYSREFYSLLKKRLAPGGVITIASSLMSEMPEFVWSIMATLKASGFYVVPYHFDVMKRYGEDWGFCVAATRPISFSSMKISLPTRYLTSARLKSMFHIPSKYLRKWGKRKIQTDNNRVLASIHERH</sequence>
<dbReference type="Pfam" id="PF01564">
    <property type="entry name" value="Spermine_synth"/>
    <property type="match status" value="1"/>
</dbReference>
<reference evidence="7 8" key="1">
    <citation type="submission" date="2019-10" db="EMBL/GenBank/DDBJ databases">
        <title>Description of Paenibacillus choica sp. nov.</title>
        <authorList>
            <person name="Carlier A."/>
            <person name="Qi S."/>
        </authorList>
    </citation>
    <scope>NUCLEOTIDE SEQUENCE [LARGE SCALE GENOMIC DNA]</scope>
    <source>
        <strain evidence="7 8">LMG 31460</strain>
    </source>
</reference>
<comment type="function">
    <text evidence="4">Catalyzes the irreversible transfer of a propylamine group from the amino donor S-adenosylmethioninamine (decarboxy-AdoMet) to putrescine (1,4-diaminobutane) to yield spermidine.</text>
</comment>
<dbReference type="PROSITE" id="PS51006">
    <property type="entry name" value="PABS_2"/>
    <property type="match status" value="1"/>
</dbReference>
<evidence type="ECO:0000256" key="3">
    <source>
        <dbReference type="ARBA" id="ARBA00023115"/>
    </source>
</evidence>
<evidence type="ECO:0000256" key="4">
    <source>
        <dbReference type="HAMAP-Rule" id="MF_00198"/>
    </source>
</evidence>
<feature type="binding site" evidence="4">
    <location>
        <position position="36"/>
    </location>
    <ligand>
        <name>S-methyl-5'-thioadenosine</name>
        <dbReference type="ChEBI" id="CHEBI:17509"/>
    </ligand>
</feature>
<dbReference type="SUPFAM" id="SSF53335">
    <property type="entry name" value="S-adenosyl-L-methionine-dependent methyltransferases"/>
    <property type="match status" value="1"/>
</dbReference>
<keyword evidence="3 4" id="KW-0620">Polyamine biosynthesis</keyword>
<dbReference type="HAMAP" id="MF_00198">
    <property type="entry name" value="Spermidine_synth"/>
    <property type="match status" value="1"/>
</dbReference>
<dbReference type="Gene3D" id="3.40.50.150">
    <property type="entry name" value="Vaccinia Virus protein VP39"/>
    <property type="match status" value="1"/>
</dbReference>
<evidence type="ECO:0000259" key="6">
    <source>
        <dbReference type="PROSITE" id="PS51006"/>
    </source>
</evidence>
<evidence type="ECO:0000313" key="7">
    <source>
        <dbReference type="EMBL" id="NOU91332.1"/>
    </source>
</evidence>
<keyword evidence="8" id="KW-1185">Reference proteome</keyword>
<keyword evidence="4" id="KW-0745">Spermidine biosynthesis</keyword>
<name>A0ABX1ZE43_9BACL</name>
<evidence type="ECO:0000256" key="2">
    <source>
        <dbReference type="ARBA" id="ARBA00022679"/>
    </source>
</evidence>
<dbReference type="InterPro" id="IPR001045">
    <property type="entry name" value="Spermi_synthase"/>
</dbReference>
<dbReference type="InterPro" id="IPR030374">
    <property type="entry name" value="PABS"/>
</dbReference>
<evidence type="ECO:0000256" key="1">
    <source>
        <dbReference type="ARBA" id="ARBA00007867"/>
    </source>
</evidence>
<comment type="pathway">
    <text evidence="4">Amine and polyamine biosynthesis; spermidine biosynthesis; spermidine from putrescine: step 1/1.</text>
</comment>
<dbReference type="InterPro" id="IPR029063">
    <property type="entry name" value="SAM-dependent_MTases_sf"/>
</dbReference>
<dbReference type="EMBL" id="WHOC01000195">
    <property type="protein sequence ID" value="NOU91332.1"/>
    <property type="molecule type" value="Genomic_DNA"/>
</dbReference>
<evidence type="ECO:0000256" key="5">
    <source>
        <dbReference type="PROSITE-ProRule" id="PRU00354"/>
    </source>
</evidence>
<comment type="subunit">
    <text evidence="4">Homodimer or homotetramer.</text>
</comment>
<dbReference type="PANTHER" id="PTHR43317">
    <property type="entry name" value="THERMOSPERMINE SYNTHASE ACAULIS5"/>
    <property type="match status" value="1"/>
</dbReference>
<dbReference type="PANTHER" id="PTHR43317:SF1">
    <property type="entry name" value="THERMOSPERMINE SYNTHASE ACAULIS5"/>
    <property type="match status" value="1"/>
</dbReference>
<protein>
    <recommendedName>
        <fullName evidence="4">Polyamine aminopropyltransferase</fullName>
    </recommendedName>
    <alternativeName>
        <fullName evidence="4">Putrescine aminopropyltransferase</fullName>
        <shortName evidence="4">PAPT</shortName>
    </alternativeName>
    <alternativeName>
        <fullName evidence="4">Spermidine synthase</fullName>
        <shortName evidence="4">SPDS</shortName>
        <shortName evidence="4">SPDSY</shortName>
        <ecNumber evidence="4">2.5.1.16</ecNumber>
    </alternativeName>
</protein>
<proteinExistence type="inferred from homology"/>
<evidence type="ECO:0000313" key="8">
    <source>
        <dbReference type="Proteomes" id="UP000658690"/>
    </source>
</evidence>
<dbReference type="CDD" id="cd02440">
    <property type="entry name" value="AdoMet_MTases"/>
    <property type="match status" value="1"/>
</dbReference>
<dbReference type="EC" id="2.5.1.16" evidence="4"/>
<comment type="caution">
    <text evidence="4">Lacks conserved residue(s) required for the propagation of feature annotation.</text>
</comment>
<accession>A0ABX1ZE43</accession>
<dbReference type="Proteomes" id="UP000658690">
    <property type="component" value="Unassembled WGS sequence"/>
</dbReference>
<comment type="caution">
    <text evidence="7">The sequence shown here is derived from an EMBL/GenBank/DDBJ whole genome shotgun (WGS) entry which is preliminary data.</text>
</comment>
<feature type="domain" description="PABS" evidence="6">
    <location>
        <begin position="12"/>
        <end position="247"/>
    </location>
</feature>
<feature type="active site" description="Proton acceptor" evidence="4 5">
    <location>
        <position position="164"/>
    </location>
</feature>
<keyword evidence="2 4" id="KW-0808">Transferase</keyword>
<organism evidence="7 8">
    <name type="scientific">Paenibacillus germinis</name>
    <dbReference type="NCBI Taxonomy" id="2654979"/>
    <lineage>
        <taxon>Bacteria</taxon>
        <taxon>Bacillati</taxon>
        <taxon>Bacillota</taxon>
        <taxon>Bacilli</taxon>
        <taxon>Bacillales</taxon>
        <taxon>Paenibacillaceae</taxon>
        <taxon>Paenibacillus</taxon>
    </lineage>
</organism>
<feature type="binding site" evidence="4">
    <location>
        <begin position="146"/>
        <end position="147"/>
    </location>
    <ligand>
        <name>S-methyl-5'-thioadenosine</name>
        <dbReference type="ChEBI" id="CHEBI:17509"/>
    </ligand>
</feature>
<comment type="catalytic activity">
    <reaction evidence="4">
        <text>S-adenosyl 3-(methylsulfanyl)propylamine + putrescine = S-methyl-5'-thioadenosine + spermidine + H(+)</text>
        <dbReference type="Rhea" id="RHEA:12721"/>
        <dbReference type="ChEBI" id="CHEBI:15378"/>
        <dbReference type="ChEBI" id="CHEBI:17509"/>
        <dbReference type="ChEBI" id="CHEBI:57443"/>
        <dbReference type="ChEBI" id="CHEBI:57834"/>
        <dbReference type="ChEBI" id="CHEBI:326268"/>
        <dbReference type="EC" id="2.5.1.16"/>
    </reaction>
</comment>
<gene>
    <name evidence="4" type="primary">speE</name>
    <name evidence="7" type="ORF">GC102_37250</name>
</gene>